<evidence type="ECO:0000256" key="1">
    <source>
        <dbReference type="SAM" id="MobiDB-lite"/>
    </source>
</evidence>
<organism evidence="3 4">
    <name type="scientific">Rotaria magnacalcarata</name>
    <dbReference type="NCBI Taxonomy" id="392030"/>
    <lineage>
        <taxon>Eukaryota</taxon>
        <taxon>Metazoa</taxon>
        <taxon>Spiralia</taxon>
        <taxon>Gnathifera</taxon>
        <taxon>Rotifera</taxon>
        <taxon>Eurotatoria</taxon>
        <taxon>Bdelloidea</taxon>
        <taxon>Philodinida</taxon>
        <taxon>Philodinidae</taxon>
        <taxon>Rotaria</taxon>
    </lineage>
</organism>
<feature type="non-terminal residue" evidence="3">
    <location>
        <position position="1"/>
    </location>
</feature>
<dbReference type="EMBL" id="CAJOBI010196444">
    <property type="protein sequence ID" value="CAF4977866.1"/>
    <property type="molecule type" value="Genomic_DNA"/>
</dbReference>
<evidence type="ECO:0000313" key="3">
    <source>
        <dbReference type="EMBL" id="CAF4977866.1"/>
    </source>
</evidence>
<dbReference type="EMBL" id="CAJOBI010173012">
    <property type="protein sequence ID" value="CAF4896838.1"/>
    <property type="molecule type" value="Genomic_DNA"/>
</dbReference>
<proteinExistence type="predicted"/>
<evidence type="ECO:0000313" key="2">
    <source>
        <dbReference type="EMBL" id="CAF4896838.1"/>
    </source>
</evidence>
<feature type="region of interest" description="Disordered" evidence="1">
    <location>
        <begin position="34"/>
        <end position="61"/>
    </location>
</feature>
<name>A0A8S3D8N3_9BILA</name>
<reference evidence="3" key="1">
    <citation type="submission" date="2021-02" db="EMBL/GenBank/DDBJ databases">
        <authorList>
            <person name="Nowell W R."/>
        </authorList>
    </citation>
    <scope>NUCLEOTIDE SEQUENCE</scope>
</reference>
<gene>
    <name evidence="2" type="ORF">SMN809_LOCUS51543</name>
    <name evidence="3" type="ORF">SMN809_LOCUS55536</name>
</gene>
<dbReference type="Proteomes" id="UP000676336">
    <property type="component" value="Unassembled WGS sequence"/>
</dbReference>
<evidence type="ECO:0000313" key="4">
    <source>
        <dbReference type="Proteomes" id="UP000676336"/>
    </source>
</evidence>
<comment type="caution">
    <text evidence="3">The sequence shown here is derived from an EMBL/GenBank/DDBJ whole genome shotgun (WGS) entry which is preliminary data.</text>
</comment>
<accession>A0A8S3D8N3</accession>
<dbReference type="AlphaFoldDB" id="A0A8S3D8N3"/>
<feature type="compositionally biased region" description="Polar residues" evidence="1">
    <location>
        <begin position="51"/>
        <end position="61"/>
    </location>
</feature>
<feature type="compositionally biased region" description="Basic and acidic residues" evidence="1">
    <location>
        <begin position="34"/>
        <end position="48"/>
    </location>
</feature>
<feature type="non-terminal residue" evidence="3">
    <location>
        <position position="61"/>
    </location>
</feature>
<sequence>NHQELFNIPLLPPVKDGDEGRFQFTNEEIQAFREEHEQRNGDLTKPEEDSSNSNARQASSL</sequence>
<feature type="region of interest" description="Disordered" evidence="1">
    <location>
        <begin position="1"/>
        <end position="20"/>
    </location>
</feature>
<protein>
    <submittedName>
        <fullName evidence="3">Uncharacterized protein</fullName>
    </submittedName>
</protein>